<comment type="similarity">
    <text evidence="1">Belongs to the arrestin family.</text>
</comment>
<dbReference type="OrthoDB" id="2333384at2759"/>
<evidence type="ECO:0000313" key="4">
    <source>
        <dbReference type="Proteomes" id="UP000085678"/>
    </source>
</evidence>
<dbReference type="STRING" id="7574.A0A1S3J842"/>
<dbReference type="Gene3D" id="2.60.40.640">
    <property type="match status" value="2"/>
</dbReference>
<reference evidence="5" key="1">
    <citation type="submission" date="2025-08" db="UniProtKB">
        <authorList>
            <consortium name="RefSeq"/>
        </authorList>
    </citation>
    <scope>IDENTIFICATION</scope>
    <source>
        <tissue evidence="5">Gonads</tissue>
    </source>
</reference>
<dbReference type="KEGG" id="lak:106170616"/>
<sequence length="426" mass="48379">MMGKLKSFEIVLDNNRSVFHPGERVQGKCVVDVKGELKLKALKIFMRGLAKVHWTEPRSTGTRLGSYTEHYNSEVEYFFKRQTLHGADIPDQPRETLSDGRHEFEFCFELPFQCIATSFEGKHGNIRYWLKGELEKPWAFNHKTKKAFTVISPIDINKQEYQLPVENSVEKSLCCWLCISGPISVCARTDRRGYCPGESIAISADFENHSSRTIIPYATLHQTQTFFANGKSRLRSTKFTVLTGLPITPGNRATWDAQLLKIPAVSPSIINCGIIKVEYYVKVALHIPGAYNLSVHLPIVIGTVPYRRFSPYMVSYPRVIEEVGVSYFDSRMLPVPPPYREMSPPLPAIEAPPTYAETYSGAVDIRDEDDDDNRGVNMGDWTYTPMYTYVYGYRYRPPPAYSEIDPNPVTEDQASNVAEQSSNTRL</sequence>
<feature type="compositionally biased region" description="Polar residues" evidence="2">
    <location>
        <begin position="410"/>
        <end position="426"/>
    </location>
</feature>
<dbReference type="PANTHER" id="PTHR11188">
    <property type="entry name" value="ARRESTIN DOMAIN CONTAINING PROTEIN"/>
    <property type="match status" value="1"/>
</dbReference>
<dbReference type="Proteomes" id="UP000085678">
    <property type="component" value="Unplaced"/>
</dbReference>
<keyword evidence="4" id="KW-1185">Reference proteome</keyword>
<feature type="domain" description="Arrestin C-terminal-like" evidence="3">
    <location>
        <begin position="179"/>
        <end position="306"/>
    </location>
</feature>
<dbReference type="InterPro" id="IPR014756">
    <property type="entry name" value="Ig_E-set"/>
</dbReference>
<dbReference type="SUPFAM" id="SSF81296">
    <property type="entry name" value="E set domains"/>
    <property type="match status" value="2"/>
</dbReference>
<evidence type="ECO:0000256" key="2">
    <source>
        <dbReference type="SAM" id="MobiDB-lite"/>
    </source>
</evidence>
<dbReference type="InterPro" id="IPR011022">
    <property type="entry name" value="Arrestin_C-like"/>
</dbReference>
<dbReference type="SMART" id="SM01017">
    <property type="entry name" value="Arrestin_C"/>
    <property type="match status" value="1"/>
</dbReference>
<dbReference type="GeneID" id="106170616"/>
<dbReference type="InterPro" id="IPR011021">
    <property type="entry name" value="Arrestin-like_N"/>
</dbReference>
<dbReference type="InterPro" id="IPR050357">
    <property type="entry name" value="Arrestin_domain-protein"/>
</dbReference>
<evidence type="ECO:0000313" key="5">
    <source>
        <dbReference type="RefSeq" id="XP_013406029.1"/>
    </source>
</evidence>
<proteinExistence type="inferred from homology"/>
<dbReference type="GO" id="GO:0015031">
    <property type="term" value="P:protein transport"/>
    <property type="evidence" value="ECO:0007669"/>
    <property type="project" value="TreeGrafter"/>
</dbReference>
<dbReference type="OMA" id="IHAGRHE"/>
<gene>
    <name evidence="5" type="primary">LOC106170616</name>
</gene>
<feature type="region of interest" description="Disordered" evidence="2">
    <location>
        <begin position="402"/>
        <end position="426"/>
    </location>
</feature>
<dbReference type="Pfam" id="PF02752">
    <property type="entry name" value="Arrestin_C"/>
    <property type="match status" value="1"/>
</dbReference>
<dbReference type="InParanoid" id="A0A1S3J842"/>
<dbReference type="PANTHER" id="PTHR11188:SF17">
    <property type="entry name" value="FI21816P1"/>
    <property type="match status" value="1"/>
</dbReference>
<name>A0A1S3J842_LINAN</name>
<dbReference type="GO" id="GO:0005737">
    <property type="term" value="C:cytoplasm"/>
    <property type="evidence" value="ECO:0007669"/>
    <property type="project" value="TreeGrafter"/>
</dbReference>
<organism evidence="4 5">
    <name type="scientific">Lingula anatina</name>
    <name type="common">Brachiopod</name>
    <name type="synonym">Lingula unguis</name>
    <dbReference type="NCBI Taxonomy" id="7574"/>
    <lineage>
        <taxon>Eukaryota</taxon>
        <taxon>Metazoa</taxon>
        <taxon>Spiralia</taxon>
        <taxon>Lophotrochozoa</taxon>
        <taxon>Brachiopoda</taxon>
        <taxon>Linguliformea</taxon>
        <taxon>Lingulata</taxon>
        <taxon>Lingulida</taxon>
        <taxon>Linguloidea</taxon>
        <taxon>Lingulidae</taxon>
        <taxon>Lingula</taxon>
    </lineage>
</organism>
<protein>
    <submittedName>
        <fullName evidence="5">Arrestin domain-containing protein 3</fullName>
    </submittedName>
</protein>
<dbReference type="AlphaFoldDB" id="A0A1S3J842"/>
<evidence type="ECO:0000259" key="3">
    <source>
        <dbReference type="SMART" id="SM01017"/>
    </source>
</evidence>
<dbReference type="Pfam" id="PF00339">
    <property type="entry name" value="Arrestin_N"/>
    <property type="match status" value="1"/>
</dbReference>
<accession>A0A1S3J842</accession>
<dbReference type="InterPro" id="IPR014752">
    <property type="entry name" value="Arrestin-like_C"/>
</dbReference>
<dbReference type="RefSeq" id="XP_013406029.1">
    <property type="nucleotide sequence ID" value="XM_013550575.2"/>
</dbReference>
<evidence type="ECO:0000256" key="1">
    <source>
        <dbReference type="ARBA" id="ARBA00005298"/>
    </source>
</evidence>